<comment type="subcellular location">
    <subcellularLocation>
        <location evidence="1">Membrane</location>
        <topology evidence="1">Multi-pass membrane protein</topology>
    </subcellularLocation>
</comment>
<feature type="transmembrane region" description="Helical" evidence="6">
    <location>
        <begin position="360"/>
        <end position="377"/>
    </location>
</feature>
<evidence type="ECO:0000256" key="1">
    <source>
        <dbReference type="ARBA" id="ARBA00004141"/>
    </source>
</evidence>
<evidence type="ECO:0000256" key="3">
    <source>
        <dbReference type="ARBA" id="ARBA00022692"/>
    </source>
</evidence>
<sequence>MNSCSKVCDNLTRKKPSEDWLSESPLKRCLSTLDLTSLGVGTVVGAGLYVVTGELARDIAGPAVVISFFIAGVAALLSGICYAEFGCRIPKAGSAYVYSYVAVGEFWAFVVGWNMILEYIIAAASLARACSEYINSFAGGYIFKFFMNDIVTLHNPAFGSFLDFVAFALALIFAIIVSLGAQKSSLINKIMTFVNLSVITFIIFAGFYFIEANNWQANFAPYGVSGVLTAAGSCFYAFVGFDVIGTASEEAINPKRSVPLSIMLCIAISLLAYFGVATVLTLMLPYDKLNQFAPLAEAFAQRGFSGAKYVVATGGLCATMSSLLTNSFAGPRVVYSMATDGLLFNWFANVQEKTKVPVRAALVNGVLVAILALLFDVKQLVEMLSIGTLVAYTMVAIAVLVTRYTPDVQSVTIDNDRNEKTNKWLKSICCRPGETEGKDELIPAVSYQQVQSNDEESSVAKTQPDEETSFRVRVGTFVLTLSITALTICLTRTSSYLSRGEVWAIFLCCIFGLMIVASLMFIMRQPRNSATFPFMVPGVPIIPAVTIFFNVLLLVMLNYWTYIRFSVWMALGLLVYFFYGYSHSTEAVKPNEISETEFILSQTPDFGKEVEEYPSPRE</sequence>
<feature type="transmembrane region" description="Helical" evidence="6">
    <location>
        <begin position="95"/>
        <end position="116"/>
    </location>
</feature>
<feature type="transmembrane region" description="Helical" evidence="6">
    <location>
        <begin position="262"/>
        <end position="284"/>
    </location>
</feature>
<dbReference type="FunFam" id="1.20.1740.10:FF:000010">
    <property type="entry name" value="probable cationic amino acid transporter"/>
    <property type="match status" value="1"/>
</dbReference>
<feature type="transmembrane region" description="Helical" evidence="6">
    <location>
        <begin position="32"/>
        <end position="51"/>
    </location>
</feature>
<dbReference type="GO" id="GO:0005886">
    <property type="term" value="C:plasma membrane"/>
    <property type="evidence" value="ECO:0007669"/>
    <property type="project" value="TreeGrafter"/>
</dbReference>
<dbReference type="InterPro" id="IPR002293">
    <property type="entry name" value="AA/rel_permease1"/>
</dbReference>
<gene>
    <name evidence="8" type="ORF">OS493_013956</name>
</gene>
<evidence type="ECO:0000256" key="5">
    <source>
        <dbReference type="ARBA" id="ARBA00023136"/>
    </source>
</evidence>
<keyword evidence="3 6" id="KW-0812">Transmembrane</keyword>
<feature type="transmembrane region" description="Helical" evidence="6">
    <location>
        <begin position="383"/>
        <end position="401"/>
    </location>
</feature>
<dbReference type="PIRSF" id="PIRSF006060">
    <property type="entry name" value="AA_transporter"/>
    <property type="match status" value="1"/>
</dbReference>
<keyword evidence="4 6" id="KW-1133">Transmembrane helix</keyword>
<dbReference type="InterPro" id="IPR029485">
    <property type="entry name" value="CAT_C"/>
</dbReference>
<dbReference type="Pfam" id="PF13906">
    <property type="entry name" value="AA_permease_C"/>
    <property type="match status" value="1"/>
</dbReference>
<accession>A0A9W9ZEK4</accession>
<dbReference type="AlphaFoldDB" id="A0A9W9ZEK4"/>
<evidence type="ECO:0000313" key="8">
    <source>
        <dbReference type="EMBL" id="KAJ7379564.1"/>
    </source>
</evidence>
<keyword evidence="5 6" id="KW-0472">Membrane</keyword>
<dbReference type="Gene3D" id="1.20.1740.10">
    <property type="entry name" value="Amino acid/polyamine transporter I"/>
    <property type="match status" value="2"/>
</dbReference>
<feature type="transmembrane region" description="Helical" evidence="6">
    <location>
        <begin position="193"/>
        <end position="210"/>
    </location>
</feature>
<feature type="transmembrane region" description="Helical" evidence="6">
    <location>
        <begin position="562"/>
        <end position="581"/>
    </location>
</feature>
<dbReference type="PANTHER" id="PTHR43243:SF4">
    <property type="entry name" value="CATIONIC AMINO ACID TRANSPORTER 4"/>
    <property type="match status" value="1"/>
</dbReference>
<comment type="caution">
    <text evidence="8">The sequence shown here is derived from an EMBL/GenBank/DDBJ whole genome shotgun (WGS) entry which is preliminary data.</text>
</comment>
<keyword evidence="2" id="KW-0813">Transport</keyword>
<evidence type="ECO:0000313" key="9">
    <source>
        <dbReference type="Proteomes" id="UP001163046"/>
    </source>
</evidence>
<feature type="transmembrane region" description="Helical" evidence="6">
    <location>
        <begin position="157"/>
        <end position="181"/>
    </location>
</feature>
<feature type="transmembrane region" description="Helical" evidence="6">
    <location>
        <begin position="222"/>
        <end position="241"/>
    </location>
</feature>
<proteinExistence type="predicted"/>
<evidence type="ECO:0000259" key="7">
    <source>
        <dbReference type="Pfam" id="PF13906"/>
    </source>
</evidence>
<protein>
    <recommendedName>
        <fullName evidence="7">Cationic amino acid transporter C-terminal domain-containing protein</fullName>
    </recommendedName>
</protein>
<dbReference type="EMBL" id="MU826356">
    <property type="protein sequence ID" value="KAJ7379564.1"/>
    <property type="molecule type" value="Genomic_DNA"/>
</dbReference>
<feature type="transmembrane region" description="Helical" evidence="6">
    <location>
        <begin position="503"/>
        <end position="522"/>
    </location>
</feature>
<name>A0A9W9ZEK4_9CNID</name>
<feature type="transmembrane region" description="Helical" evidence="6">
    <location>
        <begin position="477"/>
        <end position="497"/>
    </location>
</feature>
<dbReference type="GO" id="GO:0015171">
    <property type="term" value="F:amino acid transmembrane transporter activity"/>
    <property type="evidence" value="ECO:0007669"/>
    <property type="project" value="TreeGrafter"/>
</dbReference>
<keyword evidence="9" id="KW-1185">Reference proteome</keyword>
<feature type="domain" description="Cationic amino acid transporter C-terminal" evidence="7">
    <location>
        <begin position="534"/>
        <end position="584"/>
    </location>
</feature>
<dbReference type="Proteomes" id="UP001163046">
    <property type="component" value="Unassembled WGS sequence"/>
</dbReference>
<dbReference type="OrthoDB" id="3900342at2759"/>
<reference evidence="8" key="1">
    <citation type="submission" date="2023-01" db="EMBL/GenBank/DDBJ databases">
        <title>Genome assembly of the deep-sea coral Lophelia pertusa.</title>
        <authorList>
            <person name="Herrera S."/>
            <person name="Cordes E."/>
        </authorList>
    </citation>
    <scope>NUCLEOTIDE SEQUENCE</scope>
    <source>
        <strain evidence="8">USNM1676648</strain>
        <tissue evidence="8">Polyp</tissue>
    </source>
</reference>
<evidence type="ECO:0000256" key="2">
    <source>
        <dbReference type="ARBA" id="ARBA00022448"/>
    </source>
</evidence>
<feature type="transmembrane region" description="Helical" evidence="6">
    <location>
        <begin position="63"/>
        <end position="83"/>
    </location>
</feature>
<evidence type="ECO:0000256" key="4">
    <source>
        <dbReference type="ARBA" id="ARBA00022989"/>
    </source>
</evidence>
<organism evidence="8 9">
    <name type="scientific">Desmophyllum pertusum</name>
    <dbReference type="NCBI Taxonomy" id="174260"/>
    <lineage>
        <taxon>Eukaryota</taxon>
        <taxon>Metazoa</taxon>
        <taxon>Cnidaria</taxon>
        <taxon>Anthozoa</taxon>
        <taxon>Hexacorallia</taxon>
        <taxon>Scleractinia</taxon>
        <taxon>Caryophylliina</taxon>
        <taxon>Caryophylliidae</taxon>
        <taxon>Desmophyllum</taxon>
    </lineage>
</organism>
<evidence type="ECO:0000256" key="6">
    <source>
        <dbReference type="SAM" id="Phobius"/>
    </source>
</evidence>
<dbReference type="Pfam" id="PF13520">
    <property type="entry name" value="AA_permease_2"/>
    <property type="match status" value="1"/>
</dbReference>
<dbReference type="PANTHER" id="PTHR43243">
    <property type="entry name" value="INNER MEMBRANE TRANSPORTER YGJI-RELATED"/>
    <property type="match status" value="1"/>
</dbReference>
<feature type="transmembrane region" description="Helical" evidence="6">
    <location>
        <begin position="534"/>
        <end position="556"/>
    </location>
</feature>